<dbReference type="EMBL" id="MHUL01000023">
    <property type="protein sequence ID" value="OHA76788.1"/>
    <property type="molecule type" value="Genomic_DNA"/>
</dbReference>
<dbReference type="InterPro" id="IPR009045">
    <property type="entry name" value="Zn_M74/Hedgehog-like"/>
</dbReference>
<dbReference type="Gene3D" id="3.30.1380.10">
    <property type="match status" value="1"/>
</dbReference>
<dbReference type="InterPro" id="IPR058193">
    <property type="entry name" value="VanY/YodJ_core_dom"/>
</dbReference>
<dbReference type="Pfam" id="PF02557">
    <property type="entry name" value="VanY"/>
    <property type="match status" value="1"/>
</dbReference>
<protein>
    <recommendedName>
        <fullName evidence="3">D-alanyl-D-alanine carboxypeptidase-like core domain-containing protein</fullName>
    </recommendedName>
</protein>
<accession>A0A1G2RWF3</accession>
<keyword evidence="1" id="KW-0175">Coiled coil</keyword>
<name>A0A1G2RWF3_9BACT</name>
<organism evidence="4 5">
    <name type="scientific">Candidatus Wildermuthbacteria bacterium RIFCSPLOWO2_02_FULL_47_9c</name>
    <dbReference type="NCBI Taxonomy" id="1802466"/>
    <lineage>
        <taxon>Bacteria</taxon>
        <taxon>Candidatus Wildermuthiibacteriota</taxon>
    </lineage>
</organism>
<feature type="coiled-coil region" evidence="1">
    <location>
        <begin position="38"/>
        <end position="72"/>
    </location>
</feature>
<dbReference type="InterPro" id="IPR052179">
    <property type="entry name" value="DD-CPase-like"/>
</dbReference>
<dbReference type="PANTHER" id="PTHR34385:SF1">
    <property type="entry name" value="PEPTIDOGLYCAN L-ALANYL-D-GLUTAMATE ENDOPEPTIDASE CWLK"/>
    <property type="match status" value="1"/>
</dbReference>
<dbReference type="GO" id="GO:0008233">
    <property type="term" value="F:peptidase activity"/>
    <property type="evidence" value="ECO:0007669"/>
    <property type="project" value="InterPro"/>
</dbReference>
<evidence type="ECO:0000313" key="5">
    <source>
        <dbReference type="Proteomes" id="UP000178222"/>
    </source>
</evidence>
<dbReference type="PANTHER" id="PTHR34385">
    <property type="entry name" value="D-ALANYL-D-ALANINE CARBOXYPEPTIDASE"/>
    <property type="match status" value="1"/>
</dbReference>
<evidence type="ECO:0000256" key="1">
    <source>
        <dbReference type="SAM" id="Coils"/>
    </source>
</evidence>
<keyword evidence="2" id="KW-0812">Transmembrane</keyword>
<gene>
    <name evidence="4" type="ORF">A3J30_04700</name>
</gene>
<dbReference type="InterPro" id="IPR003709">
    <property type="entry name" value="VanY-like_core_dom"/>
</dbReference>
<dbReference type="CDD" id="cd14852">
    <property type="entry name" value="LD-carboxypeptidase"/>
    <property type="match status" value="1"/>
</dbReference>
<feature type="domain" description="D-alanyl-D-alanine carboxypeptidase-like core" evidence="3">
    <location>
        <begin position="142"/>
        <end position="264"/>
    </location>
</feature>
<comment type="caution">
    <text evidence="4">The sequence shown here is derived from an EMBL/GenBank/DDBJ whole genome shotgun (WGS) entry which is preliminary data.</text>
</comment>
<keyword evidence="2" id="KW-0472">Membrane</keyword>
<keyword evidence="2" id="KW-1133">Transmembrane helix</keyword>
<dbReference type="AlphaFoldDB" id="A0A1G2RWF3"/>
<sequence length="295" mass="33909">MAFTREEVKNLSNGIAAISVLLLLAFGAYYYVVVRTEFEQTRLKLAESESRVEELEQQLASAKQENSVLLDAFYSEQAKMDAFSRQIEEITGVVGILQQLQGTDRELLQKYSRTYFLSENYVPSNLAPIQERYLYNSNDQQLIHADVQPHLENMINTAASANVDLKIVSAYRSAYEQSRVNSQYNVVFGRGANQFSAEQGYSEHQLGTTADFTTPEIGAVFLGFEDTRAYEWLSQNAYQYGFVLSYPEGNPYYIFEPWHWRFVGVRLAAFLHEQGKHFYDLGQEAINQYLLYIFD</sequence>
<evidence type="ECO:0000256" key="2">
    <source>
        <dbReference type="SAM" id="Phobius"/>
    </source>
</evidence>
<dbReference type="SUPFAM" id="SSF55166">
    <property type="entry name" value="Hedgehog/DD-peptidase"/>
    <property type="match status" value="1"/>
</dbReference>
<dbReference type="GO" id="GO:0006508">
    <property type="term" value="P:proteolysis"/>
    <property type="evidence" value="ECO:0007669"/>
    <property type="project" value="InterPro"/>
</dbReference>
<evidence type="ECO:0000259" key="3">
    <source>
        <dbReference type="Pfam" id="PF02557"/>
    </source>
</evidence>
<reference evidence="4 5" key="1">
    <citation type="journal article" date="2016" name="Nat. Commun.">
        <title>Thousands of microbial genomes shed light on interconnected biogeochemical processes in an aquifer system.</title>
        <authorList>
            <person name="Anantharaman K."/>
            <person name="Brown C.T."/>
            <person name="Hug L.A."/>
            <person name="Sharon I."/>
            <person name="Castelle C.J."/>
            <person name="Probst A.J."/>
            <person name="Thomas B.C."/>
            <person name="Singh A."/>
            <person name="Wilkins M.J."/>
            <person name="Karaoz U."/>
            <person name="Brodie E.L."/>
            <person name="Williams K.H."/>
            <person name="Hubbard S.S."/>
            <person name="Banfield J.F."/>
        </authorList>
    </citation>
    <scope>NUCLEOTIDE SEQUENCE [LARGE SCALE GENOMIC DNA]</scope>
</reference>
<feature type="transmembrane region" description="Helical" evidence="2">
    <location>
        <begin position="15"/>
        <end position="34"/>
    </location>
</feature>
<evidence type="ECO:0000313" key="4">
    <source>
        <dbReference type="EMBL" id="OHA76788.1"/>
    </source>
</evidence>
<proteinExistence type="predicted"/>
<dbReference type="Proteomes" id="UP000178222">
    <property type="component" value="Unassembled WGS sequence"/>
</dbReference>